<dbReference type="EMBL" id="JAVKPH010000009">
    <property type="protein sequence ID" value="MDR5652886.1"/>
    <property type="molecule type" value="Genomic_DNA"/>
</dbReference>
<protein>
    <submittedName>
        <fullName evidence="1">DUF1810 family protein</fullName>
    </submittedName>
</protein>
<dbReference type="InterPro" id="IPR014937">
    <property type="entry name" value="DUF1810"/>
</dbReference>
<reference evidence="1 2" key="1">
    <citation type="submission" date="2023-09" db="EMBL/GenBank/DDBJ databases">
        <title>Xinfangfangia sedmenti sp. nov., isolated the sedment.</title>
        <authorList>
            <person name="Xu L."/>
        </authorList>
    </citation>
    <scope>NUCLEOTIDE SEQUENCE [LARGE SCALE GENOMIC DNA]</scope>
    <source>
        <strain evidence="1 2">LG-4</strain>
    </source>
</reference>
<proteinExistence type="predicted"/>
<dbReference type="Gene3D" id="1.25.40.380">
    <property type="entry name" value="Protein of unknown function DUF1810"/>
    <property type="match status" value="1"/>
</dbReference>
<gene>
    <name evidence="1" type="ORF">RGD00_09735</name>
</gene>
<accession>A0ABU1F7N3</accession>
<name>A0ABU1F7N3_9RHOB</name>
<keyword evidence="2" id="KW-1185">Reference proteome</keyword>
<comment type="caution">
    <text evidence="1">The sequence shown here is derived from an EMBL/GenBank/DDBJ whole genome shotgun (WGS) entry which is preliminary data.</text>
</comment>
<evidence type="ECO:0000313" key="2">
    <source>
        <dbReference type="Proteomes" id="UP001247754"/>
    </source>
</evidence>
<organism evidence="1 2">
    <name type="scientific">Ruixingdingia sedimenti</name>
    <dbReference type="NCBI Taxonomy" id="3073604"/>
    <lineage>
        <taxon>Bacteria</taxon>
        <taxon>Pseudomonadati</taxon>
        <taxon>Pseudomonadota</taxon>
        <taxon>Alphaproteobacteria</taxon>
        <taxon>Rhodobacterales</taxon>
        <taxon>Paracoccaceae</taxon>
        <taxon>Ruixingdingia</taxon>
    </lineage>
</organism>
<dbReference type="SUPFAM" id="SSF140736">
    <property type="entry name" value="Rv1873-like"/>
    <property type="match status" value="1"/>
</dbReference>
<dbReference type="InterPro" id="IPR036287">
    <property type="entry name" value="Rv1873-like_sf"/>
</dbReference>
<dbReference type="PIRSF" id="PIRSF008546">
    <property type="entry name" value="UCP008546"/>
    <property type="match status" value="1"/>
</dbReference>
<dbReference type="Pfam" id="PF08837">
    <property type="entry name" value="DUF1810"/>
    <property type="match status" value="1"/>
</dbReference>
<evidence type="ECO:0000313" key="1">
    <source>
        <dbReference type="EMBL" id="MDR5652886.1"/>
    </source>
</evidence>
<dbReference type="RefSeq" id="WP_310457134.1">
    <property type="nucleotide sequence ID" value="NZ_JAVKPH010000009.1"/>
</dbReference>
<dbReference type="Proteomes" id="UP001247754">
    <property type="component" value="Unassembled WGS sequence"/>
</dbReference>
<sequence>MPGLGRFIAAQDPVMDAVMAELRAGRKATHWMWFVFPQLASLGRSGTARFYGLADPAEARAYLAHPVLRARLLAAAEALLAHRGLTAQEILGPTDAMKLRSCATLFAAAGDAEVTGRMEALLARFYDGVPCPLTQKGLAQDG</sequence>